<protein>
    <recommendedName>
        <fullName evidence="2">UPF0235 protein PCA10_02860</fullName>
    </recommendedName>
</protein>
<dbReference type="Proteomes" id="UP000015503">
    <property type="component" value="Chromosome"/>
</dbReference>
<evidence type="ECO:0000313" key="3">
    <source>
        <dbReference type="EMBL" id="BAN46018.1"/>
    </source>
</evidence>
<reference evidence="3 4" key="1">
    <citation type="journal article" date="2013" name="Genome Announc.">
        <title>Complete Genome Sequence of the Carbazole Degrader Pseudomonas resinovorans Strain CA10 (NBRC 106553).</title>
        <authorList>
            <person name="Shintani M."/>
            <person name="Hosoyama A."/>
            <person name="Ohji S."/>
            <person name="Tsuchikane K."/>
            <person name="Takarada H."/>
            <person name="Yamazoe A."/>
            <person name="Fujita N."/>
            <person name="Nojiri H."/>
        </authorList>
    </citation>
    <scope>NUCLEOTIDE SEQUENCE [LARGE SCALE GENOMIC DNA]</scope>
    <source>
        <strain evidence="3 4">NBRC 106553</strain>
    </source>
</reference>
<dbReference type="Pfam" id="PF02594">
    <property type="entry name" value="DUF167"/>
    <property type="match status" value="1"/>
</dbReference>
<dbReference type="GO" id="GO:0005737">
    <property type="term" value="C:cytoplasm"/>
    <property type="evidence" value="ECO:0007669"/>
    <property type="project" value="TreeGrafter"/>
</dbReference>
<dbReference type="HAMAP" id="MF_00634">
    <property type="entry name" value="UPF0235"/>
    <property type="match status" value="1"/>
</dbReference>
<evidence type="ECO:0000313" key="4">
    <source>
        <dbReference type="Proteomes" id="UP000015503"/>
    </source>
</evidence>
<dbReference type="SMART" id="SM01152">
    <property type="entry name" value="DUF167"/>
    <property type="match status" value="1"/>
</dbReference>
<name>S6AL78_METRE</name>
<dbReference type="eggNOG" id="COG1872">
    <property type="taxonomic scope" value="Bacteria"/>
</dbReference>
<dbReference type="SUPFAM" id="SSF69786">
    <property type="entry name" value="YggU-like"/>
    <property type="match status" value="1"/>
</dbReference>
<dbReference type="AlphaFoldDB" id="S6AL78"/>
<dbReference type="InterPro" id="IPR003746">
    <property type="entry name" value="DUF167"/>
</dbReference>
<dbReference type="EMBL" id="AP013068">
    <property type="protein sequence ID" value="BAN46018.1"/>
    <property type="molecule type" value="Genomic_DNA"/>
</dbReference>
<dbReference type="PANTHER" id="PTHR13420">
    <property type="entry name" value="UPF0235 PROTEIN C15ORF40"/>
    <property type="match status" value="1"/>
</dbReference>
<evidence type="ECO:0000256" key="1">
    <source>
        <dbReference type="ARBA" id="ARBA00010364"/>
    </source>
</evidence>
<dbReference type="KEGG" id="pre:PCA10_02860"/>
<sequence>MGWFRWVGEDLVLDCHLQPKASRDEFAGLHGERLKIRLTAPPVEGKANAHLMAFLAQAFGVAKSQVSLESGELNRQKRVRIQRPRTLPDLPGLTARQA</sequence>
<evidence type="ECO:0000256" key="2">
    <source>
        <dbReference type="HAMAP-Rule" id="MF_00634"/>
    </source>
</evidence>
<gene>
    <name evidence="3" type="ORF">PCA10_02860</name>
</gene>
<comment type="similarity">
    <text evidence="1 2">Belongs to the UPF0235 family.</text>
</comment>
<dbReference type="InterPro" id="IPR036591">
    <property type="entry name" value="YggU-like_sf"/>
</dbReference>
<keyword evidence="4" id="KW-1185">Reference proteome</keyword>
<proteinExistence type="inferred from homology"/>
<dbReference type="Gene3D" id="3.30.1200.10">
    <property type="entry name" value="YggU-like"/>
    <property type="match status" value="1"/>
</dbReference>
<dbReference type="NCBIfam" id="TIGR00251">
    <property type="entry name" value="DUF167 family protein"/>
    <property type="match status" value="1"/>
</dbReference>
<organism evidence="3 4">
    <name type="scientific">Metapseudomonas resinovorans NBRC 106553</name>
    <dbReference type="NCBI Taxonomy" id="1245471"/>
    <lineage>
        <taxon>Bacteria</taxon>
        <taxon>Pseudomonadati</taxon>
        <taxon>Pseudomonadota</taxon>
        <taxon>Gammaproteobacteria</taxon>
        <taxon>Pseudomonadales</taxon>
        <taxon>Pseudomonadaceae</taxon>
        <taxon>Metapseudomonas</taxon>
    </lineage>
</organism>
<dbReference type="PANTHER" id="PTHR13420:SF7">
    <property type="entry name" value="UPF0235 PROTEIN C15ORF40"/>
    <property type="match status" value="1"/>
</dbReference>
<accession>S6AL78</accession>
<dbReference type="HOGENOM" id="CLU_130694_5_0_6"/>
<dbReference type="OrthoDB" id="9800587at2"/>
<dbReference type="STRING" id="1245471.PCA10_02860"/>
<dbReference type="PATRIC" id="fig|1245471.3.peg.284"/>
<dbReference type="RefSeq" id="WP_016490230.1">
    <property type="nucleotide sequence ID" value="NC_021499.1"/>
</dbReference>